<dbReference type="GO" id="GO:0005739">
    <property type="term" value="C:mitochondrion"/>
    <property type="evidence" value="ECO:0007669"/>
    <property type="project" value="TreeGrafter"/>
</dbReference>
<dbReference type="SUPFAM" id="SSF54292">
    <property type="entry name" value="2Fe-2S ferredoxin-like"/>
    <property type="match status" value="1"/>
</dbReference>
<evidence type="ECO:0000313" key="9">
    <source>
        <dbReference type="EMBL" id="KPI88081.1"/>
    </source>
</evidence>
<dbReference type="Proteomes" id="UP000038009">
    <property type="component" value="Unassembled WGS sequence"/>
</dbReference>
<dbReference type="PRINTS" id="PR00355">
    <property type="entry name" value="ADRENODOXIN"/>
</dbReference>
<evidence type="ECO:0000256" key="5">
    <source>
        <dbReference type="ARBA" id="ARBA00023014"/>
    </source>
</evidence>
<dbReference type="PANTHER" id="PTHR23426">
    <property type="entry name" value="FERREDOXIN/ADRENODOXIN"/>
    <property type="match status" value="1"/>
</dbReference>
<dbReference type="AlphaFoldDB" id="A0A0N1HYR7"/>
<dbReference type="InterPro" id="IPR001041">
    <property type="entry name" value="2Fe-2S_ferredoxin-type"/>
</dbReference>
<dbReference type="InterPro" id="IPR036010">
    <property type="entry name" value="2Fe-2S_ferredoxin-like_sf"/>
</dbReference>
<dbReference type="OMA" id="CHVIMKE"/>
<dbReference type="GO" id="GO:0051537">
    <property type="term" value="F:2 iron, 2 sulfur cluster binding"/>
    <property type="evidence" value="ECO:0007669"/>
    <property type="project" value="UniProtKB-KW"/>
</dbReference>
<evidence type="ECO:0000256" key="2">
    <source>
        <dbReference type="ARBA" id="ARBA00022714"/>
    </source>
</evidence>
<organism evidence="9 10">
    <name type="scientific">Leptomonas seymouri</name>
    <dbReference type="NCBI Taxonomy" id="5684"/>
    <lineage>
        <taxon>Eukaryota</taxon>
        <taxon>Discoba</taxon>
        <taxon>Euglenozoa</taxon>
        <taxon>Kinetoplastea</taxon>
        <taxon>Metakinetoplastina</taxon>
        <taxon>Trypanosomatida</taxon>
        <taxon>Trypanosomatidae</taxon>
        <taxon>Leishmaniinae</taxon>
        <taxon>Leptomonas</taxon>
    </lineage>
</organism>
<dbReference type="PROSITE" id="PS51085">
    <property type="entry name" value="2FE2S_FER_2"/>
    <property type="match status" value="1"/>
</dbReference>
<name>A0A0N1HYR7_LEPSE</name>
<evidence type="ECO:0000256" key="3">
    <source>
        <dbReference type="ARBA" id="ARBA00022723"/>
    </source>
</evidence>
<evidence type="ECO:0000313" key="10">
    <source>
        <dbReference type="Proteomes" id="UP000038009"/>
    </source>
</evidence>
<keyword evidence="7" id="KW-0732">Signal</keyword>
<keyword evidence="2" id="KW-0001">2Fe-2S</keyword>
<dbReference type="GO" id="GO:0046872">
    <property type="term" value="F:metal ion binding"/>
    <property type="evidence" value="ECO:0007669"/>
    <property type="project" value="UniProtKB-KW"/>
</dbReference>
<proteinExistence type="inferred from homology"/>
<reference evidence="9 10" key="1">
    <citation type="journal article" date="2015" name="PLoS Pathog.">
        <title>Leptomonas seymouri: Adaptations to the Dixenous Life Cycle Analyzed by Genome Sequencing, Transcriptome Profiling and Co-infection with Leishmania donovani.</title>
        <authorList>
            <person name="Kraeva N."/>
            <person name="Butenko A."/>
            <person name="Hlavacova J."/>
            <person name="Kostygov A."/>
            <person name="Myskova J."/>
            <person name="Grybchuk D."/>
            <person name="Lestinova T."/>
            <person name="Votypka J."/>
            <person name="Volf P."/>
            <person name="Opperdoes F."/>
            <person name="Flegontov P."/>
            <person name="Lukes J."/>
            <person name="Yurchenko V."/>
        </authorList>
    </citation>
    <scope>NUCLEOTIDE SEQUENCE [LARGE SCALE GENOMIC DNA]</scope>
    <source>
        <strain evidence="9 10">ATCC 30220</strain>
    </source>
</reference>
<keyword evidence="5" id="KW-0411">Iron-sulfur</keyword>
<comment type="cofactor">
    <cofactor evidence="6">
        <name>[2Fe-2S] cluster</name>
        <dbReference type="ChEBI" id="CHEBI:190135"/>
    </cofactor>
</comment>
<feature type="domain" description="2Fe-2S ferredoxin-type" evidence="8">
    <location>
        <begin position="38"/>
        <end position="141"/>
    </location>
</feature>
<evidence type="ECO:0000256" key="7">
    <source>
        <dbReference type="SAM" id="SignalP"/>
    </source>
</evidence>
<gene>
    <name evidence="9" type="ORF">ABL78_2857</name>
</gene>
<keyword evidence="10" id="KW-1185">Reference proteome</keyword>
<dbReference type="InterPro" id="IPR012675">
    <property type="entry name" value="Beta-grasp_dom_sf"/>
</dbReference>
<dbReference type="OrthoDB" id="268593at2759"/>
<dbReference type="Gene3D" id="3.10.20.30">
    <property type="match status" value="1"/>
</dbReference>
<accession>A0A0N1HYR7</accession>
<dbReference type="GO" id="GO:0009055">
    <property type="term" value="F:electron transfer activity"/>
    <property type="evidence" value="ECO:0007669"/>
    <property type="project" value="TreeGrafter"/>
</dbReference>
<evidence type="ECO:0000256" key="4">
    <source>
        <dbReference type="ARBA" id="ARBA00023004"/>
    </source>
</evidence>
<comment type="caution">
    <text evidence="9">The sequence shown here is derived from an EMBL/GenBank/DDBJ whole genome shotgun (WGS) entry which is preliminary data.</text>
</comment>
<dbReference type="VEuPathDB" id="TriTrypDB:Lsey_0063_0290"/>
<dbReference type="InterPro" id="IPR001055">
    <property type="entry name" value="Adrenodoxin-like"/>
</dbReference>
<dbReference type="EMBL" id="LJSK01000063">
    <property type="protein sequence ID" value="KPI88081.1"/>
    <property type="molecule type" value="Genomic_DNA"/>
</dbReference>
<evidence type="ECO:0000256" key="1">
    <source>
        <dbReference type="ARBA" id="ARBA00010914"/>
    </source>
</evidence>
<evidence type="ECO:0000259" key="8">
    <source>
        <dbReference type="PROSITE" id="PS51085"/>
    </source>
</evidence>
<protein>
    <submittedName>
        <fullName evidence="9">Ferredoxin 2fe-2s-like protein</fullName>
    </submittedName>
</protein>
<keyword evidence="4" id="KW-0408">Iron</keyword>
<keyword evidence="3" id="KW-0479">Metal-binding</keyword>
<feature type="signal peptide" evidence="7">
    <location>
        <begin position="1"/>
        <end position="20"/>
    </location>
</feature>
<feature type="chain" id="PRO_5005873687" evidence="7">
    <location>
        <begin position="21"/>
        <end position="147"/>
    </location>
</feature>
<sequence>MHRLAFLLPIWRCSSSRVFAQEWTLLASSRYYCTPGKIKVNITVQDGTQLEFSTPIGVSLMEAVRDVAQLDMDVSCQSKMCCSICHVYLCDGWYEKLPPPSEDELDTLEKALDPKDNSRLSCQVQLTAKEDGIVVVLPKHTVDLTKE</sequence>
<comment type="similarity">
    <text evidence="1">Belongs to the adrenodoxin/putidaredoxin family.</text>
</comment>
<dbReference type="Pfam" id="PF00111">
    <property type="entry name" value="Fer2"/>
    <property type="match status" value="1"/>
</dbReference>
<evidence type="ECO:0000256" key="6">
    <source>
        <dbReference type="ARBA" id="ARBA00034078"/>
    </source>
</evidence>
<dbReference type="PANTHER" id="PTHR23426:SF65">
    <property type="entry name" value="FERREDOXIN-2, MITOCHONDRIAL"/>
    <property type="match status" value="1"/>
</dbReference>
<dbReference type="GO" id="GO:0140647">
    <property type="term" value="P:P450-containing electron transport chain"/>
    <property type="evidence" value="ECO:0007669"/>
    <property type="project" value="InterPro"/>
</dbReference>